<dbReference type="InterPro" id="IPR059023">
    <property type="entry name" value="RNA_hel_CTD"/>
</dbReference>
<proteinExistence type="predicted"/>
<feature type="domain" description="RNA helicase C-terminal" evidence="3">
    <location>
        <begin position="71"/>
        <end position="125"/>
    </location>
</feature>
<keyword evidence="2" id="KW-0067">ATP-binding</keyword>
<protein>
    <recommendedName>
        <fullName evidence="3">RNA helicase C-terminal domain-containing protein</fullName>
    </recommendedName>
</protein>
<keyword evidence="1" id="KW-0378">Hydrolase</keyword>
<comment type="caution">
    <text evidence="4">The sequence shown here is derived from an EMBL/GenBank/DDBJ whole genome shotgun (WGS) entry which is preliminary data.</text>
</comment>
<dbReference type="Proteomes" id="UP000774326">
    <property type="component" value="Unassembled WGS sequence"/>
</dbReference>
<reference evidence="4" key="2">
    <citation type="submission" date="2021-01" db="EMBL/GenBank/DDBJ databases">
        <authorList>
            <person name="Schikora-Tamarit M.A."/>
        </authorList>
    </citation>
    <scope>NUCLEOTIDE SEQUENCE</scope>
    <source>
        <strain evidence="4">CBS2887</strain>
    </source>
</reference>
<evidence type="ECO:0000256" key="2">
    <source>
        <dbReference type="ARBA" id="ARBA00022806"/>
    </source>
</evidence>
<sequence length="130" mass="14804">KGNIDWTPEVQKAKSSSSFLKNQQFLVYNSSSMTNKLYIRDLTPTSILSTLLFGGSLNYELNHKTRTSPGIVLDDWLPIKTWSKNAVLIKELRTLLDDTVRDKLEYGSDKAKNNDILDLIKELLESEGRI</sequence>
<organism evidence="4 5">
    <name type="scientific">Wickerhamomyces pijperi</name>
    <name type="common">Yeast</name>
    <name type="synonym">Pichia pijperi</name>
    <dbReference type="NCBI Taxonomy" id="599730"/>
    <lineage>
        <taxon>Eukaryota</taxon>
        <taxon>Fungi</taxon>
        <taxon>Dikarya</taxon>
        <taxon>Ascomycota</taxon>
        <taxon>Saccharomycotina</taxon>
        <taxon>Saccharomycetes</taxon>
        <taxon>Phaffomycetales</taxon>
        <taxon>Wickerhamomycetaceae</taxon>
        <taxon>Wickerhamomyces</taxon>
    </lineage>
</organism>
<keyword evidence="5" id="KW-1185">Reference proteome</keyword>
<dbReference type="Pfam" id="PF26026">
    <property type="entry name" value="RNA_hel_CTD"/>
    <property type="match status" value="1"/>
</dbReference>
<name>A0A9P8TPI5_WICPI</name>
<keyword evidence="2" id="KW-0547">Nucleotide-binding</keyword>
<keyword evidence="2" id="KW-0347">Helicase</keyword>
<evidence type="ECO:0000313" key="4">
    <source>
        <dbReference type="EMBL" id="KAH3685896.1"/>
    </source>
</evidence>
<feature type="non-terminal residue" evidence="4">
    <location>
        <position position="1"/>
    </location>
</feature>
<dbReference type="AlphaFoldDB" id="A0A9P8TPI5"/>
<evidence type="ECO:0000256" key="1">
    <source>
        <dbReference type="ARBA" id="ARBA00022801"/>
    </source>
</evidence>
<accession>A0A9P8TPI5</accession>
<evidence type="ECO:0000313" key="5">
    <source>
        <dbReference type="Proteomes" id="UP000774326"/>
    </source>
</evidence>
<reference evidence="4" key="1">
    <citation type="journal article" date="2021" name="Open Biol.">
        <title>Shared evolutionary footprints suggest mitochondrial oxidative damage underlies multiple complex I losses in fungi.</title>
        <authorList>
            <person name="Schikora-Tamarit M.A."/>
            <person name="Marcet-Houben M."/>
            <person name="Nosek J."/>
            <person name="Gabaldon T."/>
        </authorList>
    </citation>
    <scope>NUCLEOTIDE SEQUENCE</scope>
    <source>
        <strain evidence="4">CBS2887</strain>
    </source>
</reference>
<evidence type="ECO:0000259" key="3">
    <source>
        <dbReference type="Pfam" id="PF26026"/>
    </source>
</evidence>
<dbReference type="OrthoDB" id="5600252at2759"/>
<gene>
    <name evidence="4" type="ORF">WICPIJ_003122</name>
</gene>
<dbReference type="EMBL" id="JAEUBG010001734">
    <property type="protein sequence ID" value="KAH3685896.1"/>
    <property type="molecule type" value="Genomic_DNA"/>
</dbReference>